<proteinExistence type="predicted"/>
<organism evidence="7">
    <name type="scientific">Echinostoma caproni</name>
    <dbReference type="NCBI Taxonomy" id="27848"/>
    <lineage>
        <taxon>Eukaryota</taxon>
        <taxon>Metazoa</taxon>
        <taxon>Spiralia</taxon>
        <taxon>Lophotrochozoa</taxon>
        <taxon>Platyhelminthes</taxon>
        <taxon>Trematoda</taxon>
        <taxon>Digenea</taxon>
        <taxon>Plagiorchiida</taxon>
        <taxon>Echinostomata</taxon>
        <taxon>Echinostomatoidea</taxon>
        <taxon>Echinostomatidae</taxon>
        <taxon>Echinostoma</taxon>
    </lineage>
</organism>
<dbReference type="PANTHER" id="PTHR21041">
    <property type="entry name" value="DENDRITIC CELL-SPECIFIC TRANSMEMBRANE PROTEIN"/>
    <property type="match status" value="1"/>
</dbReference>
<evidence type="ECO:0000256" key="4">
    <source>
        <dbReference type="ARBA" id="ARBA00023136"/>
    </source>
</evidence>
<evidence type="ECO:0000256" key="5">
    <source>
        <dbReference type="SAM" id="Phobius"/>
    </source>
</evidence>
<dbReference type="PANTHER" id="PTHR21041:SF9">
    <property type="entry name" value="DENDRITIC CELL-SPECIFIC TRANSMEMBRANE PROTEIN-LIKE DOMAIN-CONTAINING PROTEIN"/>
    <property type="match status" value="1"/>
</dbReference>
<dbReference type="InterPro" id="IPR051856">
    <property type="entry name" value="CSR-E3_Ligase_Protein"/>
</dbReference>
<evidence type="ECO:0000259" key="6">
    <source>
        <dbReference type="Pfam" id="PF07782"/>
    </source>
</evidence>
<evidence type="ECO:0000313" key="7">
    <source>
        <dbReference type="WBParaSite" id="ECPE_0000918201-mRNA-1"/>
    </source>
</evidence>
<dbReference type="AlphaFoldDB" id="A0A183AQB9"/>
<sequence length="334" mass="38346">LIRKEKREYKKFSSLLWTNTEKKKAFRSFTILFLWMLSLSVVLFADYSMYQVLITIMPMFSTNFASYGAGAKLGKEFEPEGTSTITKPEIRGESSYANMVRTMVSMLNPIKDIALDVDAEACRPIANPPDNSTNVTVVVMLVLTIFSIIFEVYILRLRHIIMIWYYPTRGVQRAAWLRTHIRNNRGMFHRLIHKFRTMDMRPTRKAERSSRLGKLLLRFPLLRSLLELIGIKRVMCTFCGKEGNPAKKAIFNENFTQCVECGGYYCKICQVDLDNICMVCQTPLFALAVEVDFEQLSSEEEFEAVCARYLKRASQTTVKPNAKGSKTAVTSPRI</sequence>
<keyword evidence="2 5" id="KW-0812">Transmembrane</keyword>
<keyword evidence="3 5" id="KW-1133">Transmembrane helix</keyword>
<dbReference type="InterPro" id="IPR012858">
    <property type="entry name" value="DC_STAMP-like"/>
</dbReference>
<feature type="transmembrane region" description="Helical" evidence="5">
    <location>
        <begin position="29"/>
        <end position="50"/>
    </location>
</feature>
<protein>
    <submittedName>
        <fullName evidence="7">DC_STAMP domain-containing protein</fullName>
    </submittedName>
</protein>
<dbReference type="WBParaSite" id="ECPE_0000918201-mRNA-1">
    <property type="protein sequence ID" value="ECPE_0000918201-mRNA-1"/>
    <property type="gene ID" value="ECPE_0000918201"/>
</dbReference>
<dbReference type="Pfam" id="PF07782">
    <property type="entry name" value="DC_STAMP"/>
    <property type="match status" value="1"/>
</dbReference>
<feature type="transmembrane region" description="Helical" evidence="5">
    <location>
        <begin position="135"/>
        <end position="155"/>
    </location>
</feature>
<dbReference type="GO" id="GO:0016020">
    <property type="term" value="C:membrane"/>
    <property type="evidence" value="ECO:0007669"/>
    <property type="project" value="UniProtKB-SubCell"/>
</dbReference>
<accession>A0A183AQB9</accession>
<evidence type="ECO:0000256" key="1">
    <source>
        <dbReference type="ARBA" id="ARBA00004141"/>
    </source>
</evidence>
<evidence type="ECO:0000256" key="2">
    <source>
        <dbReference type="ARBA" id="ARBA00022692"/>
    </source>
</evidence>
<keyword evidence="4 5" id="KW-0472">Membrane</keyword>
<comment type="subcellular location">
    <subcellularLocation>
        <location evidence="1">Membrane</location>
        <topology evidence="1">Multi-pass membrane protein</topology>
    </subcellularLocation>
</comment>
<reference evidence="7" key="1">
    <citation type="submission" date="2016-06" db="UniProtKB">
        <authorList>
            <consortium name="WormBaseParasite"/>
        </authorList>
    </citation>
    <scope>IDENTIFICATION</scope>
</reference>
<evidence type="ECO:0000256" key="3">
    <source>
        <dbReference type="ARBA" id="ARBA00022989"/>
    </source>
</evidence>
<feature type="domain" description="Dendritic cell-specific transmembrane protein-like" evidence="6">
    <location>
        <begin position="1"/>
        <end position="178"/>
    </location>
</feature>
<name>A0A183AQB9_9TREM</name>